<evidence type="ECO:0000259" key="8">
    <source>
        <dbReference type="Pfam" id="PF11967"/>
    </source>
</evidence>
<dbReference type="PANTHER" id="PTHR33991">
    <property type="entry name" value="DNA REPAIR PROTEIN RECO"/>
    <property type="match status" value="1"/>
</dbReference>
<accession>A0ABP8QRL6</accession>
<comment type="caution">
    <text evidence="9">The sequence shown here is derived from an EMBL/GenBank/DDBJ whole genome shotgun (WGS) entry which is preliminary data.</text>
</comment>
<evidence type="ECO:0000256" key="6">
    <source>
        <dbReference type="ARBA" id="ARBA00033409"/>
    </source>
</evidence>
<protein>
    <recommendedName>
        <fullName evidence="2 7">DNA repair protein RecO</fullName>
    </recommendedName>
    <alternativeName>
        <fullName evidence="6 7">Recombination protein O</fullName>
    </alternativeName>
</protein>
<keyword evidence="10" id="KW-1185">Reference proteome</keyword>
<evidence type="ECO:0000256" key="1">
    <source>
        <dbReference type="ARBA" id="ARBA00007452"/>
    </source>
</evidence>
<gene>
    <name evidence="7 9" type="primary">recO</name>
    <name evidence="9" type="ORF">GCM10023172_39530</name>
</gene>
<dbReference type="Proteomes" id="UP001501243">
    <property type="component" value="Unassembled WGS sequence"/>
</dbReference>
<dbReference type="HAMAP" id="MF_00201">
    <property type="entry name" value="RecO"/>
    <property type="match status" value="1"/>
</dbReference>
<comment type="function">
    <text evidence="7">Involved in DNA repair and RecF pathway recombination.</text>
</comment>
<organism evidence="9 10">
    <name type="scientific">Hymenobacter ginsengisoli</name>
    <dbReference type="NCBI Taxonomy" id="1051626"/>
    <lineage>
        <taxon>Bacteria</taxon>
        <taxon>Pseudomonadati</taxon>
        <taxon>Bacteroidota</taxon>
        <taxon>Cytophagia</taxon>
        <taxon>Cytophagales</taxon>
        <taxon>Hymenobacteraceae</taxon>
        <taxon>Hymenobacter</taxon>
    </lineage>
</organism>
<dbReference type="InterPro" id="IPR042242">
    <property type="entry name" value="RecO_C"/>
</dbReference>
<reference evidence="10" key="1">
    <citation type="journal article" date="2019" name="Int. J. Syst. Evol. Microbiol.">
        <title>The Global Catalogue of Microorganisms (GCM) 10K type strain sequencing project: providing services to taxonomists for standard genome sequencing and annotation.</title>
        <authorList>
            <consortium name="The Broad Institute Genomics Platform"/>
            <consortium name="The Broad Institute Genome Sequencing Center for Infectious Disease"/>
            <person name="Wu L."/>
            <person name="Ma J."/>
        </authorList>
    </citation>
    <scope>NUCLEOTIDE SEQUENCE [LARGE SCALE GENOMIC DNA]</scope>
    <source>
        <strain evidence="10">JCM 17841</strain>
    </source>
</reference>
<evidence type="ECO:0000256" key="7">
    <source>
        <dbReference type="HAMAP-Rule" id="MF_00201"/>
    </source>
</evidence>
<keyword evidence="4 7" id="KW-0233">DNA recombination</keyword>
<keyword evidence="5 7" id="KW-0234">DNA repair</keyword>
<dbReference type="Pfam" id="PF02565">
    <property type="entry name" value="RecO_C"/>
    <property type="match status" value="1"/>
</dbReference>
<comment type="similarity">
    <text evidence="1 7">Belongs to the RecO family.</text>
</comment>
<dbReference type="InterPro" id="IPR012340">
    <property type="entry name" value="NA-bd_OB-fold"/>
</dbReference>
<evidence type="ECO:0000256" key="4">
    <source>
        <dbReference type="ARBA" id="ARBA00023172"/>
    </source>
</evidence>
<proteinExistence type="inferred from homology"/>
<dbReference type="Gene3D" id="1.20.1440.120">
    <property type="entry name" value="Recombination protein O, C-terminal domain"/>
    <property type="match status" value="1"/>
</dbReference>
<evidence type="ECO:0000256" key="3">
    <source>
        <dbReference type="ARBA" id="ARBA00022763"/>
    </source>
</evidence>
<dbReference type="SUPFAM" id="SSF50249">
    <property type="entry name" value="Nucleic acid-binding proteins"/>
    <property type="match status" value="1"/>
</dbReference>
<dbReference type="RefSeq" id="WP_208132752.1">
    <property type="nucleotide sequence ID" value="NZ_BAABGQ010000012.1"/>
</dbReference>
<dbReference type="InterPro" id="IPR022572">
    <property type="entry name" value="DNA_rep/recomb_RecO_N"/>
</dbReference>
<dbReference type="PANTHER" id="PTHR33991:SF1">
    <property type="entry name" value="DNA REPAIR PROTEIN RECO"/>
    <property type="match status" value="1"/>
</dbReference>
<evidence type="ECO:0000256" key="2">
    <source>
        <dbReference type="ARBA" id="ARBA00021310"/>
    </source>
</evidence>
<dbReference type="EMBL" id="BAABGQ010000012">
    <property type="protein sequence ID" value="GAA4508038.1"/>
    <property type="molecule type" value="Genomic_DNA"/>
</dbReference>
<dbReference type="Pfam" id="PF11967">
    <property type="entry name" value="RecO_N"/>
    <property type="match status" value="1"/>
</dbReference>
<feature type="domain" description="DNA replication/recombination mediator RecO N-terminal" evidence="8">
    <location>
        <begin position="1"/>
        <end position="82"/>
    </location>
</feature>
<dbReference type="NCBIfam" id="TIGR00613">
    <property type="entry name" value="reco"/>
    <property type="match status" value="1"/>
</dbReference>
<evidence type="ECO:0000313" key="10">
    <source>
        <dbReference type="Proteomes" id="UP001501243"/>
    </source>
</evidence>
<dbReference type="Gene3D" id="2.40.50.140">
    <property type="entry name" value="Nucleic acid-binding proteins"/>
    <property type="match status" value="1"/>
</dbReference>
<name>A0ABP8QRL6_9BACT</name>
<dbReference type="SUPFAM" id="SSF57863">
    <property type="entry name" value="ArfGap/RecO-like zinc finger"/>
    <property type="match status" value="1"/>
</dbReference>
<keyword evidence="3 7" id="KW-0227">DNA damage</keyword>
<dbReference type="InterPro" id="IPR037278">
    <property type="entry name" value="ARFGAP/RecO"/>
</dbReference>
<sequence length="241" mass="26991">MLIKTRGIVLSYLKYRETSIIARIYTEQRGVQSYLVNGVRRAKPPGRIALFQPLTLLELVAYVPRQGGGTLTRLAEFRCAEPFRSLPYDVRKSSVALFLSEVLSKSVREEEENASLFRFLHDSILTFDQQDVGVENFGLLFLLHLTDYLGFGIRSGTELIDQVAMAGPVAGSGFSSGPATLRLREFEHYFDELLQAPGTSTIPSGQVRRELLAVLMRYYQLHIEGLGEIKSLEVLSEVLSS</sequence>
<evidence type="ECO:0000256" key="5">
    <source>
        <dbReference type="ARBA" id="ARBA00023204"/>
    </source>
</evidence>
<dbReference type="InterPro" id="IPR003717">
    <property type="entry name" value="RecO"/>
</dbReference>
<evidence type="ECO:0000313" key="9">
    <source>
        <dbReference type="EMBL" id="GAA4508038.1"/>
    </source>
</evidence>